<evidence type="ECO:0000256" key="5">
    <source>
        <dbReference type="ARBA" id="ARBA00022777"/>
    </source>
</evidence>
<dbReference type="GO" id="GO:0005886">
    <property type="term" value="C:plasma membrane"/>
    <property type="evidence" value="ECO:0007669"/>
    <property type="project" value="TreeGrafter"/>
</dbReference>
<evidence type="ECO:0000259" key="9">
    <source>
        <dbReference type="PROSITE" id="PS50146"/>
    </source>
</evidence>
<keyword evidence="3" id="KW-0808">Transferase</keyword>
<evidence type="ECO:0000313" key="11">
    <source>
        <dbReference type="Proteomes" id="UP000189735"/>
    </source>
</evidence>
<comment type="cofactor">
    <cofactor evidence="1">
        <name>Mg(2+)</name>
        <dbReference type="ChEBI" id="CHEBI:18420"/>
    </cofactor>
</comment>
<evidence type="ECO:0000256" key="4">
    <source>
        <dbReference type="ARBA" id="ARBA00022741"/>
    </source>
</evidence>
<dbReference type="InterPro" id="IPR050187">
    <property type="entry name" value="Lipid_Phosphate_FormReg"/>
</dbReference>
<name>A0A1T4XXF8_9MICO</name>
<dbReference type="InterPro" id="IPR017438">
    <property type="entry name" value="ATP-NAD_kinase_N"/>
</dbReference>
<dbReference type="SMART" id="SM00046">
    <property type="entry name" value="DAGKc"/>
    <property type="match status" value="1"/>
</dbReference>
<dbReference type="SUPFAM" id="SSF111331">
    <property type="entry name" value="NAD kinase/diacylglycerol kinase-like"/>
    <property type="match status" value="1"/>
</dbReference>
<keyword evidence="4" id="KW-0547">Nucleotide-binding</keyword>
<keyword evidence="7" id="KW-0444">Lipid biosynthesis</keyword>
<keyword evidence="5 10" id="KW-0418">Kinase</keyword>
<dbReference type="AlphaFoldDB" id="A0A1T4XXF8"/>
<evidence type="ECO:0000256" key="1">
    <source>
        <dbReference type="ARBA" id="ARBA00001946"/>
    </source>
</evidence>
<dbReference type="Proteomes" id="UP000189735">
    <property type="component" value="Unassembled WGS sequence"/>
</dbReference>
<evidence type="ECO:0000256" key="3">
    <source>
        <dbReference type="ARBA" id="ARBA00022679"/>
    </source>
</evidence>
<dbReference type="Pfam" id="PF00781">
    <property type="entry name" value="DAGK_cat"/>
    <property type="match status" value="1"/>
</dbReference>
<dbReference type="GO" id="GO:0008654">
    <property type="term" value="P:phospholipid biosynthetic process"/>
    <property type="evidence" value="ECO:0007669"/>
    <property type="project" value="UniProtKB-KW"/>
</dbReference>
<dbReference type="InterPro" id="IPR016064">
    <property type="entry name" value="NAD/diacylglycerol_kinase_sf"/>
</dbReference>
<reference evidence="11" key="1">
    <citation type="submission" date="2017-02" db="EMBL/GenBank/DDBJ databases">
        <authorList>
            <person name="Varghese N."/>
            <person name="Submissions S."/>
        </authorList>
    </citation>
    <scope>NUCLEOTIDE SEQUENCE [LARGE SCALE GENOMIC DNA]</scope>
    <source>
        <strain evidence="11">VKM Ac-2052</strain>
    </source>
</reference>
<dbReference type="EMBL" id="FUYG01000004">
    <property type="protein sequence ID" value="SKA94227.1"/>
    <property type="molecule type" value="Genomic_DNA"/>
</dbReference>
<dbReference type="GO" id="GO:0005524">
    <property type="term" value="F:ATP binding"/>
    <property type="evidence" value="ECO:0007669"/>
    <property type="project" value="UniProtKB-KW"/>
</dbReference>
<comment type="similarity">
    <text evidence="2">Belongs to the diacylglycerol/lipid kinase family.</text>
</comment>
<keyword evidence="7" id="KW-0443">Lipid metabolism</keyword>
<feature type="domain" description="DAGKc" evidence="9">
    <location>
        <begin position="3"/>
        <end position="141"/>
    </location>
</feature>
<evidence type="ECO:0000256" key="6">
    <source>
        <dbReference type="ARBA" id="ARBA00022840"/>
    </source>
</evidence>
<dbReference type="PANTHER" id="PTHR12358">
    <property type="entry name" value="SPHINGOSINE KINASE"/>
    <property type="match status" value="1"/>
</dbReference>
<keyword evidence="6" id="KW-0067">ATP-binding</keyword>
<protein>
    <submittedName>
        <fullName evidence="10">Diacylglycerol kinase</fullName>
    </submittedName>
</protein>
<evidence type="ECO:0000256" key="2">
    <source>
        <dbReference type="ARBA" id="ARBA00005983"/>
    </source>
</evidence>
<dbReference type="Pfam" id="PF19279">
    <property type="entry name" value="YegS_C"/>
    <property type="match status" value="1"/>
</dbReference>
<accession>A0A1T4XXF8</accession>
<dbReference type="Gene3D" id="2.60.200.40">
    <property type="match status" value="1"/>
</dbReference>
<dbReference type="InterPro" id="IPR045540">
    <property type="entry name" value="YegS/DAGK_C"/>
</dbReference>
<keyword evidence="7" id="KW-0594">Phospholipid biosynthesis</keyword>
<gene>
    <name evidence="10" type="ORF">SAMN06295879_1914</name>
</gene>
<sequence>MPTSPKRIIVAINPSASFGSRSATGPRVVDALAADGHNVTALTQPDFAALTAAVRQALDAGGPAAADALVVVGGDGMVSLAVNATAETGIPFGIIPSGTGNDMARGLGIPLDSLDDALAVLRTALSAGARTIDAGRVHHADGSTWFGGVLSAGFDALVNERANRMKRPRGASRYVIALLAELATLRARSYKLTVDGESSTVSASLIAVANNRSLGGGMTVTPDALLDDGLLDLFRVGALSRVRFLRLFPKVFSGSHTGLDIVDISRVSRVRIDADDVIAYADGERVGPLPVEVEVVPGALRVLA</sequence>
<dbReference type="Gene3D" id="3.40.50.10330">
    <property type="entry name" value="Probable inorganic polyphosphate/atp-NAD kinase, domain 1"/>
    <property type="match status" value="1"/>
</dbReference>
<evidence type="ECO:0000313" key="10">
    <source>
        <dbReference type="EMBL" id="SKA94227.1"/>
    </source>
</evidence>
<dbReference type="InterPro" id="IPR001206">
    <property type="entry name" value="Diacylglycerol_kinase_cat_dom"/>
</dbReference>
<dbReference type="GO" id="GO:0004143">
    <property type="term" value="F:ATP-dependent diacylglycerol kinase activity"/>
    <property type="evidence" value="ECO:0007669"/>
    <property type="project" value="TreeGrafter"/>
</dbReference>
<dbReference type="PANTHER" id="PTHR12358:SF106">
    <property type="entry name" value="LIPID KINASE YEGS"/>
    <property type="match status" value="1"/>
</dbReference>
<dbReference type="PROSITE" id="PS50146">
    <property type="entry name" value="DAGK"/>
    <property type="match status" value="1"/>
</dbReference>
<dbReference type="RefSeq" id="WP_078714200.1">
    <property type="nucleotide sequence ID" value="NZ_FUYG01000004.1"/>
</dbReference>
<evidence type="ECO:0000256" key="7">
    <source>
        <dbReference type="ARBA" id="ARBA00023209"/>
    </source>
</evidence>
<evidence type="ECO:0000256" key="8">
    <source>
        <dbReference type="ARBA" id="ARBA00023264"/>
    </source>
</evidence>
<proteinExistence type="inferred from homology"/>
<keyword evidence="8" id="KW-1208">Phospholipid metabolism</keyword>
<organism evidence="10 11">
    <name type="scientific">Agreia bicolorata</name>
    <dbReference type="NCBI Taxonomy" id="110935"/>
    <lineage>
        <taxon>Bacteria</taxon>
        <taxon>Bacillati</taxon>
        <taxon>Actinomycetota</taxon>
        <taxon>Actinomycetes</taxon>
        <taxon>Micrococcales</taxon>
        <taxon>Microbacteriaceae</taxon>
        <taxon>Agreia</taxon>
    </lineage>
</organism>